<dbReference type="Proteomes" id="UP000031599">
    <property type="component" value="Unassembled WGS sequence"/>
</dbReference>
<evidence type="ECO:0000313" key="3">
    <source>
        <dbReference type="EMBL" id="KIG15669.1"/>
    </source>
</evidence>
<dbReference type="AlphaFoldDB" id="A0A0C1ZDD4"/>
<dbReference type="PANTHER" id="PTHR35848">
    <property type="entry name" value="OXALATE-BINDING PROTEIN"/>
    <property type="match status" value="1"/>
</dbReference>
<accession>A0A0C1ZDD4</accession>
<proteinExistence type="predicted"/>
<dbReference type="EMBL" id="JMCC02000049">
    <property type="protein sequence ID" value="KIG15669.1"/>
    <property type="molecule type" value="Genomic_DNA"/>
</dbReference>
<evidence type="ECO:0000256" key="1">
    <source>
        <dbReference type="ARBA" id="ARBA00022723"/>
    </source>
</evidence>
<evidence type="ECO:0000313" key="4">
    <source>
        <dbReference type="Proteomes" id="UP000031599"/>
    </source>
</evidence>
<dbReference type="InterPro" id="IPR014710">
    <property type="entry name" value="RmlC-like_jellyroll"/>
</dbReference>
<gene>
    <name evidence="3" type="ORF">DB30_05417</name>
</gene>
<dbReference type="GO" id="GO:0046872">
    <property type="term" value="F:metal ion binding"/>
    <property type="evidence" value="ECO:0007669"/>
    <property type="project" value="UniProtKB-KW"/>
</dbReference>
<reference evidence="3 4" key="1">
    <citation type="submission" date="2014-12" db="EMBL/GenBank/DDBJ databases">
        <title>Genome assembly of Enhygromyxa salina DSM 15201.</title>
        <authorList>
            <person name="Sharma G."/>
            <person name="Subramanian S."/>
        </authorList>
    </citation>
    <scope>NUCLEOTIDE SEQUENCE [LARGE SCALE GENOMIC DNA]</scope>
    <source>
        <strain evidence="3 4">DSM 15201</strain>
    </source>
</reference>
<dbReference type="Gene3D" id="2.60.120.10">
    <property type="entry name" value="Jelly Rolls"/>
    <property type="match status" value="1"/>
</dbReference>
<dbReference type="SMART" id="SM00835">
    <property type="entry name" value="Cupin_1"/>
    <property type="match status" value="1"/>
</dbReference>
<dbReference type="InterPro" id="IPR013096">
    <property type="entry name" value="Cupin_2"/>
</dbReference>
<keyword evidence="1" id="KW-0479">Metal-binding</keyword>
<dbReference type="InterPro" id="IPR051610">
    <property type="entry name" value="GPI/OXD"/>
</dbReference>
<protein>
    <submittedName>
        <fullName evidence="3">Cupin 2 conserved barrel domain protein</fullName>
    </submittedName>
</protein>
<sequence>MSKQRQPKDYIVRSSELGTSNEMHVSHPLNDRSEVFMTRLSDPTGLSHVGVSIARVPPGKESFALHVHSVQEEWIFVLSGQGTVQIDDEQLELRAGDFVGFPPNGPAHVIRNSSDTDLVYLQGGDRRTGDIGRFPGLGLVTYQHDEGHMALIPEDKVEIRPFSDWVAKG</sequence>
<dbReference type="InterPro" id="IPR011051">
    <property type="entry name" value="RmlC_Cupin_sf"/>
</dbReference>
<dbReference type="CDD" id="cd02224">
    <property type="entry name" value="cupin_SPO2919-like"/>
    <property type="match status" value="1"/>
</dbReference>
<dbReference type="SUPFAM" id="SSF51182">
    <property type="entry name" value="RmlC-like cupins"/>
    <property type="match status" value="1"/>
</dbReference>
<name>A0A0C1ZDD4_9BACT</name>
<evidence type="ECO:0000259" key="2">
    <source>
        <dbReference type="SMART" id="SM00835"/>
    </source>
</evidence>
<organism evidence="3 4">
    <name type="scientific">Enhygromyxa salina</name>
    <dbReference type="NCBI Taxonomy" id="215803"/>
    <lineage>
        <taxon>Bacteria</taxon>
        <taxon>Pseudomonadati</taxon>
        <taxon>Myxococcota</taxon>
        <taxon>Polyangia</taxon>
        <taxon>Nannocystales</taxon>
        <taxon>Nannocystaceae</taxon>
        <taxon>Enhygromyxa</taxon>
    </lineage>
</organism>
<feature type="domain" description="Cupin type-1" evidence="2">
    <location>
        <begin position="27"/>
        <end position="150"/>
    </location>
</feature>
<dbReference type="Pfam" id="PF07883">
    <property type="entry name" value="Cupin_2"/>
    <property type="match status" value="1"/>
</dbReference>
<comment type="caution">
    <text evidence="3">The sequence shown here is derived from an EMBL/GenBank/DDBJ whole genome shotgun (WGS) entry which is preliminary data.</text>
</comment>
<dbReference type="InterPro" id="IPR006045">
    <property type="entry name" value="Cupin_1"/>
</dbReference>
<dbReference type="RefSeq" id="WP_052551285.1">
    <property type="nucleotide sequence ID" value="NZ_JMCC02000049.1"/>
</dbReference>